<keyword evidence="4 7" id="KW-0808">Transferase</keyword>
<evidence type="ECO:0000313" key="7">
    <source>
        <dbReference type="EMBL" id="KAK4235996.1"/>
    </source>
</evidence>
<evidence type="ECO:0000256" key="1">
    <source>
        <dbReference type="ARBA" id="ARBA00001933"/>
    </source>
</evidence>
<keyword evidence="3" id="KW-0032">Aminotransferase</keyword>
<dbReference type="EMBL" id="MU860222">
    <property type="protein sequence ID" value="KAK4235996.1"/>
    <property type="molecule type" value="Genomic_DNA"/>
</dbReference>
<dbReference type="Proteomes" id="UP001303760">
    <property type="component" value="Unassembled WGS sequence"/>
</dbReference>
<evidence type="ECO:0000256" key="6">
    <source>
        <dbReference type="SAM" id="MobiDB-lite"/>
    </source>
</evidence>
<name>A0AAN7H5H9_9PEZI</name>
<keyword evidence="8" id="KW-1185">Reference proteome</keyword>
<reference evidence="7" key="1">
    <citation type="journal article" date="2023" name="Mol. Phylogenet. Evol.">
        <title>Genome-scale phylogeny and comparative genomics of the fungal order Sordariales.</title>
        <authorList>
            <person name="Hensen N."/>
            <person name="Bonometti L."/>
            <person name="Westerberg I."/>
            <person name="Brannstrom I.O."/>
            <person name="Guillou S."/>
            <person name="Cros-Aarteil S."/>
            <person name="Calhoun S."/>
            <person name="Haridas S."/>
            <person name="Kuo A."/>
            <person name="Mondo S."/>
            <person name="Pangilinan J."/>
            <person name="Riley R."/>
            <person name="LaButti K."/>
            <person name="Andreopoulos B."/>
            <person name="Lipzen A."/>
            <person name="Chen C."/>
            <person name="Yan M."/>
            <person name="Daum C."/>
            <person name="Ng V."/>
            <person name="Clum A."/>
            <person name="Steindorff A."/>
            <person name="Ohm R.A."/>
            <person name="Martin F."/>
            <person name="Silar P."/>
            <person name="Natvig D.O."/>
            <person name="Lalanne C."/>
            <person name="Gautier V."/>
            <person name="Ament-Velasquez S.L."/>
            <person name="Kruys A."/>
            <person name="Hutchinson M.I."/>
            <person name="Powell A.J."/>
            <person name="Barry K."/>
            <person name="Miller A.N."/>
            <person name="Grigoriev I.V."/>
            <person name="Debuchy R."/>
            <person name="Gladieux P."/>
            <person name="Hiltunen Thoren M."/>
            <person name="Johannesson H."/>
        </authorList>
    </citation>
    <scope>NUCLEOTIDE SEQUENCE</scope>
    <source>
        <strain evidence="7">CBS 532.94</strain>
    </source>
</reference>
<dbReference type="GO" id="GO:0042802">
    <property type="term" value="F:identical protein binding"/>
    <property type="evidence" value="ECO:0007669"/>
    <property type="project" value="TreeGrafter"/>
</dbReference>
<sequence>MSRQNNKNTDTPSHSDLKASDEAQRQHIFDHPLMQKGPRHLVIYESGEGAVLRDIEGKEYLDAMAGITVAHLGHGRTDLAQVAFEQMPKLEVSSNERDGGAVDMHHDSFPLAQQICNKHGVLIIADEIMMAFAKTGYWYGMALYNVCPDIMVISRRLAIYDNDVWRTAFGKTSTMLMMSGSTTTRGSGHPACAVVALRDLDLFGP</sequence>
<reference evidence="7" key="2">
    <citation type="submission" date="2023-05" db="EMBL/GenBank/DDBJ databases">
        <authorList>
            <consortium name="Lawrence Berkeley National Laboratory"/>
            <person name="Steindorff A."/>
            <person name="Hensen N."/>
            <person name="Bonometti L."/>
            <person name="Westerberg I."/>
            <person name="Brannstrom I.O."/>
            <person name="Guillou S."/>
            <person name="Cros-Aarteil S."/>
            <person name="Calhoun S."/>
            <person name="Haridas S."/>
            <person name="Kuo A."/>
            <person name="Mondo S."/>
            <person name="Pangilinan J."/>
            <person name="Riley R."/>
            <person name="Labutti K."/>
            <person name="Andreopoulos B."/>
            <person name="Lipzen A."/>
            <person name="Chen C."/>
            <person name="Yanf M."/>
            <person name="Daum C."/>
            <person name="Ng V."/>
            <person name="Clum A."/>
            <person name="Ohm R."/>
            <person name="Martin F."/>
            <person name="Silar P."/>
            <person name="Natvig D."/>
            <person name="Lalanne C."/>
            <person name="Gautier V."/>
            <person name="Ament-Velasquez S.L."/>
            <person name="Kruys A."/>
            <person name="Hutchinson M.I."/>
            <person name="Powell A.J."/>
            <person name="Barry K."/>
            <person name="Miller A.N."/>
            <person name="Grigoriev I.V."/>
            <person name="Debuchy R."/>
            <person name="Gladieux P."/>
            <person name="Thoren M.H."/>
            <person name="Johannesson H."/>
        </authorList>
    </citation>
    <scope>NUCLEOTIDE SEQUENCE</scope>
    <source>
        <strain evidence="7">CBS 532.94</strain>
    </source>
</reference>
<dbReference type="InterPro" id="IPR005814">
    <property type="entry name" value="Aminotrans_3"/>
</dbReference>
<comment type="cofactor">
    <cofactor evidence="1">
        <name>pyridoxal 5'-phosphate</name>
        <dbReference type="ChEBI" id="CHEBI:597326"/>
    </cofactor>
</comment>
<gene>
    <name evidence="7" type="ORF">C8A03DRAFT_36128</name>
</gene>
<organism evidence="7 8">
    <name type="scientific">Achaetomium macrosporum</name>
    <dbReference type="NCBI Taxonomy" id="79813"/>
    <lineage>
        <taxon>Eukaryota</taxon>
        <taxon>Fungi</taxon>
        <taxon>Dikarya</taxon>
        <taxon>Ascomycota</taxon>
        <taxon>Pezizomycotina</taxon>
        <taxon>Sordariomycetes</taxon>
        <taxon>Sordariomycetidae</taxon>
        <taxon>Sordariales</taxon>
        <taxon>Chaetomiaceae</taxon>
        <taxon>Achaetomium</taxon>
    </lineage>
</organism>
<feature type="region of interest" description="Disordered" evidence="6">
    <location>
        <begin position="1"/>
        <end position="21"/>
    </location>
</feature>
<feature type="compositionally biased region" description="Polar residues" evidence="6">
    <location>
        <begin position="1"/>
        <end position="12"/>
    </location>
</feature>
<dbReference type="PANTHER" id="PTHR11986">
    <property type="entry name" value="AMINOTRANSFERASE CLASS III"/>
    <property type="match status" value="1"/>
</dbReference>
<dbReference type="Pfam" id="PF00202">
    <property type="entry name" value="Aminotran_3"/>
    <property type="match status" value="2"/>
</dbReference>
<comment type="similarity">
    <text evidence="2">Belongs to the class-III pyridoxal-phosphate-dependent aminotransferase family.</text>
</comment>
<protein>
    <submittedName>
        <fullName evidence="7">Pyridoxal phosphate-dependent transferase</fullName>
    </submittedName>
</protein>
<dbReference type="InterPro" id="IPR015424">
    <property type="entry name" value="PyrdxlP-dep_Trfase"/>
</dbReference>
<accession>A0AAN7H5H9</accession>
<keyword evidence="5" id="KW-0663">Pyridoxal phosphate</keyword>
<evidence type="ECO:0000313" key="8">
    <source>
        <dbReference type="Proteomes" id="UP001303760"/>
    </source>
</evidence>
<dbReference type="GO" id="GO:0008483">
    <property type="term" value="F:transaminase activity"/>
    <property type="evidence" value="ECO:0007669"/>
    <property type="project" value="UniProtKB-KW"/>
</dbReference>
<evidence type="ECO:0000256" key="3">
    <source>
        <dbReference type="ARBA" id="ARBA00022576"/>
    </source>
</evidence>
<evidence type="ECO:0000256" key="4">
    <source>
        <dbReference type="ARBA" id="ARBA00022679"/>
    </source>
</evidence>
<dbReference type="Gene3D" id="3.90.1150.10">
    <property type="entry name" value="Aspartate Aminotransferase, domain 1"/>
    <property type="match status" value="1"/>
</dbReference>
<dbReference type="PANTHER" id="PTHR11986:SF79">
    <property type="entry name" value="ACETYLORNITHINE AMINOTRANSFERASE, MITOCHONDRIAL"/>
    <property type="match status" value="1"/>
</dbReference>
<dbReference type="Gene3D" id="3.40.640.10">
    <property type="entry name" value="Type I PLP-dependent aspartate aminotransferase-like (Major domain)"/>
    <property type="match status" value="2"/>
</dbReference>
<dbReference type="SUPFAM" id="SSF53383">
    <property type="entry name" value="PLP-dependent transferases"/>
    <property type="match status" value="1"/>
</dbReference>
<evidence type="ECO:0000256" key="2">
    <source>
        <dbReference type="ARBA" id="ARBA00008954"/>
    </source>
</evidence>
<proteinExistence type="inferred from homology"/>
<dbReference type="AlphaFoldDB" id="A0AAN7H5H9"/>
<evidence type="ECO:0000256" key="5">
    <source>
        <dbReference type="ARBA" id="ARBA00022898"/>
    </source>
</evidence>
<dbReference type="GO" id="GO:0030170">
    <property type="term" value="F:pyridoxal phosphate binding"/>
    <property type="evidence" value="ECO:0007669"/>
    <property type="project" value="InterPro"/>
</dbReference>
<comment type="caution">
    <text evidence="7">The sequence shown here is derived from an EMBL/GenBank/DDBJ whole genome shotgun (WGS) entry which is preliminary data.</text>
</comment>
<dbReference type="InterPro" id="IPR015422">
    <property type="entry name" value="PyrdxlP-dep_Trfase_small"/>
</dbReference>
<dbReference type="InterPro" id="IPR015421">
    <property type="entry name" value="PyrdxlP-dep_Trfase_major"/>
</dbReference>
<dbReference type="InterPro" id="IPR050103">
    <property type="entry name" value="Class-III_PLP-dep_AT"/>
</dbReference>